<keyword evidence="9" id="KW-1185">Reference proteome</keyword>
<dbReference type="EMBL" id="CP006880">
    <property type="protein sequence ID" value="AJD45143.1"/>
    <property type="molecule type" value="Genomic_DNA"/>
</dbReference>
<feature type="transmembrane region" description="Helical" evidence="7">
    <location>
        <begin position="211"/>
        <end position="231"/>
    </location>
</feature>
<dbReference type="KEGG" id="rga:RGR602_PC01112"/>
<feature type="transmembrane region" description="Helical" evidence="7">
    <location>
        <begin position="377"/>
        <end position="407"/>
    </location>
</feature>
<dbReference type="Proteomes" id="UP000031368">
    <property type="component" value="Plasmid pRgalR602c"/>
</dbReference>
<keyword evidence="3" id="KW-1003">Cell membrane</keyword>
<evidence type="ECO:0000313" key="8">
    <source>
        <dbReference type="EMBL" id="AJD45143.1"/>
    </source>
</evidence>
<keyword evidence="4 7" id="KW-0812">Transmembrane</keyword>
<evidence type="ECO:0000256" key="7">
    <source>
        <dbReference type="SAM" id="Phobius"/>
    </source>
</evidence>
<dbReference type="HOGENOM" id="CLU_018106_0_1_5"/>
<keyword evidence="5 7" id="KW-1133">Transmembrane helix</keyword>
<feature type="transmembrane region" description="Helical" evidence="7">
    <location>
        <begin position="275"/>
        <end position="296"/>
    </location>
</feature>
<comment type="similarity">
    <text evidence="2">Belongs to the chromate ion transporter (CHR) (TC 2.A.51) family.</text>
</comment>
<feature type="transmembrane region" description="Helical" evidence="7">
    <location>
        <begin position="243"/>
        <end position="263"/>
    </location>
</feature>
<feature type="transmembrane region" description="Helical" evidence="7">
    <location>
        <begin position="126"/>
        <end position="145"/>
    </location>
</feature>
<keyword evidence="8" id="KW-0614">Plasmid</keyword>
<feature type="transmembrane region" description="Helical" evidence="7">
    <location>
        <begin position="308"/>
        <end position="332"/>
    </location>
</feature>
<organism evidence="8 9">
    <name type="scientific">Rhizobium gallicum bv. gallicum R602sp</name>
    <dbReference type="NCBI Taxonomy" id="1041138"/>
    <lineage>
        <taxon>Bacteria</taxon>
        <taxon>Pseudomonadati</taxon>
        <taxon>Pseudomonadota</taxon>
        <taxon>Alphaproteobacteria</taxon>
        <taxon>Hyphomicrobiales</taxon>
        <taxon>Rhizobiaceae</taxon>
        <taxon>Rhizobium/Agrobacterium group</taxon>
        <taxon>Rhizobium</taxon>
    </lineage>
</organism>
<dbReference type="NCBIfam" id="TIGR00937">
    <property type="entry name" value="2A51"/>
    <property type="match status" value="1"/>
</dbReference>
<dbReference type="GO" id="GO:0015109">
    <property type="term" value="F:chromate transmembrane transporter activity"/>
    <property type="evidence" value="ECO:0007669"/>
    <property type="project" value="InterPro"/>
</dbReference>
<feature type="transmembrane region" description="Helical" evidence="7">
    <location>
        <begin position="95"/>
        <end position="120"/>
    </location>
</feature>
<reference evidence="8 9" key="1">
    <citation type="submission" date="2013-11" db="EMBL/GenBank/DDBJ databases">
        <title>Complete genome sequence of Rhizobium gallicum bv. gallicum R602.</title>
        <authorList>
            <person name="Bustos P."/>
            <person name="Santamaria R.I."/>
            <person name="Lozano L."/>
            <person name="Acosta J.L."/>
            <person name="Ormeno-Orrillo E."/>
            <person name="Rogel M.A."/>
            <person name="Romero D."/>
            <person name="Cevallos M.A."/>
            <person name="Martinez-Romero E."/>
            <person name="Gonzalez V."/>
        </authorList>
    </citation>
    <scope>NUCLEOTIDE SEQUENCE [LARGE SCALE GENOMIC DNA]</scope>
    <source>
        <strain evidence="8 9">R602</strain>
        <plasmid evidence="8 9">pRgalR602c</plasmid>
    </source>
</reference>
<sequence length="410" mass="42485">MKFSQTTLPESAVERPRGNPGEVFRVFLKLGLTSFGGPIAHLGYFRDELVVRRRWIDEAGYADLVALCQFLPGPASSQVGFSLGILRGNGLLGGLAAWFAFTMPSAAMLLVFALGAAAFTGPVAEGFLHGLKLVAVAVVSQAIWGMAKVLTPDRERAGIALAAVAITVFIGGTFGQTGAIALGSVAGLWFCRAVVPVQAGRLSFPVSRRGGAIALIVFAVLFLVPPLIAGFTGHEAVALFDAFYRSGSLVFGGGHVVLPLLQAEVVTPGWVTNEAFLAGYGLAQAVPGPLFTFAAYLGAVMGPAPNGLAGAVIALVAVFLPGLLLVYGMLPFWDALRLRAAAQAAMRGANAAVVGILGAALYSPVWTNAVLSPVDFALALAGFLLLVVWKMPPWIVVLVLAASGALLHPI</sequence>
<name>A0A0B4XER3_9HYPH</name>
<dbReference type="RefSeq" id="WP_223844136.1">
    <property type="nucleotide sequence ID" value="NZ_CP006880.1"/>
</dbReference>
<accession>A0A0B4XER3</accession>
<evidence type="ECO:0000313" key="9">
    <source>
        <dbReference type="Proteomes" id="UP000031368"/>
    </source>
</evidence>
<evidence type="ECO:0000256" key="2">
    <source>
        <dbReference type="ARBA" id="ARBA00005262"/>
    </source>
</evidence>
<evidence type="ECO:0000256" key="3">
    <source>
        <dbReference type="ARBA" id="ARBA00022475"/>
    </source>
</evidence>
<comment type="subcellular location">
    <subcellularLocation>
        <location evidence="1">Cell membrane</location>
        <topology evidence="1">Multi-pass membrane protein</topology>
    </subcellularLocation>
</comment>
<dbReference type="InterPro" id="IPR003370">
    <property type="entry name" value="Chromate_transpt"/>
</dbReference>
<dbReference type="Pfam" id="PF02417">
    <property type="entry name" value="Chromate_transp"/>
    <property type="match status" value="2"/>
</dbReference>
<dbReference type="AlphaFoldDB" id="A0A0B4XER3"/>
<proteinExistence type="inferred from homology"/>
<protein>
    <submittedName>
        <fullName evidence="8">Chromate transporter protein</fullName>
    </submittedName>
</protein>
<evidence type="ECO:0000256" key="6">
    <source>
        <dbReference type="ARBA" id="ARBA00023136"/>
    </source>
</evidence>
<evidence type="ECO:0000256" key="5">
    <source>
        <dbReference type="ARBA" id="ARBA00022989"/>
    </source>
</evidence>
<dbReference type="InterPro" id="IPR014047">
    <property type="entry name" value="Chr_Tranpt_l_chain"/>
</dbReference>
<geneLocation type="plasmid" evidence="8 9">
    <name>pRgalR602c</name>
</geneLocation>
<feature type="transmembrane region" description="Helical" evidence="7">
    <location>
        <begin position="157"/>
        <end position="174"/>
    </location>
</feature>
<dbReference type="PANTHER" id="PTHR33567:SF3">
    <property type="entry name" value="CHROMATE ION TRANSPORTER (EUROFUNG)"/>
    <property type="match status" value="1"/>
</dbReference>
<feature type="transmembrane region" description="Helical" evidence="7">
    <location>
        <begin position="344"/>
        <end position="365"/>
    </location>
</feature>
<dbReference type="PANTHER" id="PTHR33567">
    <property type="entry name" value="CHROMATE ION TRANSPORTER (EUROFUNG)"/>
    <property type="match status" value="1"/>
</dbReference>
<dbReference type="GO" id="GO:0005886">
    <property type="term" value="C:plasma membrane"/>
    <property type="evidence" value="ECO:0007669"/>
    <property type="project" value="UniProtKB-SubCell"/>
</dbReference>
<keyword evidence="6 7" id="KW-0472">Membrane</keyword>
<gene>
    <name evidence="8" type="ORF">RGR602_PC01112</name>
</gene>
<evidence type="ECO:0000256" key="4">
    <source>
        <dbReference type="ARBA" id="ARBA00022692"/>
    </source>
</evidence>
<dbReference type="PIRSF" id="PIRSF004810">
    <property type="entry name" value="ChrA"/>
    <property type="match status" value="1"/>
</dbReference>
<evidence type="ECO:0000256" key="1">
    <source>
        <dbReference type="ARBA" id="ARBA00004651"/>
    </source>
</evidence>